<dbReference type="SUPFAM" id="SSF50911">
    <property type="entry name" value="Mannose 6-phosphate receptor domain"/>
    <property type="match status" value="1"/>
</dbReference>
<dbReference type="GO" id="GO:0000139">
    <property type="term" value="C:Golgi membrane"/>
    <property type="evidence" value="ECO:0007669"/>
    <property type="project" value="UniProtKB-SubCell"/>
</dbReference>
<dbReference type="InParanoid" id="E9EF81"/>
<evidence type="ECO:0000313" key="12">
    <source>
        <dbReference type="EMBL" id="EFY85397.1"/>
    </source>
</evidence>
<dbReference type="KEGG" id="maw:19252840"/>
<dbReference type="eggNOG" id="KOG4504">
    <property type="taxonomic scope" value="Eukaryota"/>
</dbReference>
<evidence type="ECO:0000256" key="3">
    <source>
        <dbReference type="ARBA" id="ARBA00022692"/>
    </source>
</evidence>
<dbReference type="InterPro" id="IPR044865">
    <property type="entry name" value="MRH_dom"/>
</dbReference>
<keyword evidence="8" id="KW-0325">Glycoprotein</keyword>
<dbReference type="EMBL" id="GL698578">
    <property type="protein sequence ID" value="EFY85397.1"/>
    <property type="molecule type" value="Genomic_DNA"/>
</dbReference>
<dbReference type="HOGENOM" id="CLU_064145_0_0_1"/>
<dbReference type="Proteomes" id="UP000002499">
    <property type="component" value="Unassembled WGS sequence"/>
</dbReference>
<keyword evidence="3 10" id="KW-0812">Transmembrane</keyword>
<dbReference type="PROSITE" id="PS51914">
    <property type="entry name" value="MRH"/>
    <property type="match status" value="1"/>
</dbReference>
<evidence type="ECO:0000256" key="9">
    <source>
        <dbReference type="SAM" id="MobiDB-lite"/>
    </source>
</evidence>
<dbReference type="Pfam" id="PF02157">
    <property type="entry name" value="Man-6-P_recep"/>
    <property type="match status" value="1"/>
</dbReference>
<dbReference type="InterPro" id="IPR009011">
    <property type="entry name" value="Man6P_isomerase_rcpt-bd_dom_sf"/>
</dbReference>
<evidence type="ECO:0000256" key="1">
    <source>
        <dbReference type="ARBA" id="ARBA00004308"/>
    </source>
</evidence>
<feature type="region of interest" description="Disordered" evidence="9">
    <location>
        <begin position="174"/>
        <end position="231"/>
    </location>
</feature>
<name>E9EF81_METAQ</name>
<accession>E9EF81</accession>
<sequence>MKTGPAPPESDEGRKLQIETRDPHRLISEGSMTALSPKRLSATGSVLVVASFAAAKEASSPTTHAPACTATASSGTGGFFDLRPDTAHPSEKGKQHKTALAKDYHARGYDYGKNFTLNICGAVVDPVTEVVGVSKSQWANVSAYYMSHGSIYSIGSESMDLVSRGRKLVLQYTGGSPCGTTKSNKSARSPSSPSANYNHANKESALTNQPHQVETLKDDKEEKSSRRKSTTISFLCDRDPSSSQASISFVGVDEDECSYFFEGRSIHACAHAEPHKPGSVGPGSVFGIILVVAFLVYVLGGVFYNRTISNARGWRQLPNYSLWAGIWSFFSDMFVIVFSLCARCLPGRRGYSHLSSSPRNRNSDAENRLIDQLDEEWDD</sequence>
<evidence type="ECO:0000256" key="4">
    <source>
        <dbReference type="ARBA" id="ARBA00022729"/>
    </source>
</evidence>
<evidence type="ECO:0000259" key="11">
    <source>
        <dbReference type="PROSITE" id="PS51914"/>
    </source>
</evidence>
<proteinExistence type="predicted"/>
<dbReference type="GO" id="GO:0007034">
    <property type="term" value="P:vacuolar transport"/>
    <property type="evidence" value="ECO:0007669"/>
    <property type="project" value="TreeGrafter"/>
</dbReference>
<dbReference type="GeneID" id="19252840"/>
<feature type="compositionally biased region" description="Basic and acidic residues" evidence="9">
    <location>
        <begin position="11"/>
        <end position="22"/>
    </location>
</feature>
<keyword evidence="2" id="KW-0813">Transport</keyword>
<dbReference type="Gene3D" id="2.70.130.10">
    <property type="entry name" value="Mannose-6-phosphate receptor binding domain"/>
    <property type="match status" value="2"/>
</dbReference>
<dbReference type="PANTHER" id="PTHR15071:SF0">
    <property type="entry name" value="MANNOSE 6-PHOSPHATE RECEPTOR-LIKE PROTEIN 1"/>
    <property type="match status" value="1"/>
</dbReference>
<reference evidence="12 13" key="1">
    <citation type="journal article" date="2011" name="PLoS Genet.">
        <title>Genome sequencing and comparative transcriptomics of the model entomopathogenic fungi Metarhizium anisopliae and M. acridum.</title>
        <authorList>
            <person name="Gao Q."/>
            <person name="Jin K."/>
            <person name="Ying S.H."/>
            <person name="Zhang Y."/>
            <person name="Xiao G."/>
            <person name="Shang Y."/>
            <person name="Duan Z."/>
            <person name="Hu X."/>
            <person name="Xie X.Q."/>
            <person name="Zhou G."/>
            <person name="Peng G."/>
            <person name="Luo Z."/>
            <person name="Huang W."/>
            <person name="Wang B."/>
            <person name="Fang W."/>
            <person name="Wang S."/>
            <person name="Zhong Y."/>
            <person name="Ma L.J."/>
            <person name="St Leger R.J."/>
            <person name="Zhao G.P."/>
            <person name="Pei Y."/>
            <person name="Feng M.G."/>
            <person name="Xia Y."/>
            <person name="Wang C."/>
        </authorList>
    </citation>
    <scope>NUCLEOTIDE SEQUENCE [LARGE SCALE GENOMIC DNA]</scope>
    <source>
        <strain evidence="12 13">CQMa 102</strain>
    </source>
</reference>
<dbReference type="OrthoDB" id="4504960at2759"/>
<keyword evidence="12" id="KW-0675">Receptor</keyword>
<evidence type="ECO:0000256" key="8">
    <source>
        <dbReference type="ARBA" id="ARBA00023180"/>
    </source>
</evidence>
<keyword evidence="6 10" id="KW-0472">Membrane</keyword>
<dbReference type="FunCoup" id="E9EF81">
    <property type="interactions" value="198"/>
</dbReference>
<organism evidence="13">
    <name type="scientific">Metarhizium acridum (strain CQMa 102)</name>
    <dbReference type="NCBI Taxonomy" id="655827"/>
    <lineage>
        <taxon>Eukaryota</taxon>
        <taxon>Fungi</taxon>
        <taxon>Dikarya</taxon>
        <taxon>Ascomycota</taxon>
        <taxon>Pezizomycotina</taxon>
        <taxon>Sordariomycetes</taxon>
        <taxon>Hypocreomycetidae</taxon>
        <taxon>Hypocreales</taxon>
        <taxon>Clavicipitaceae</taxon>
        <taxon>Metarhizium</taxon>
    </lineage>
</organism>
<evidence type="ECO:0000256" key="7">
    <source>
        <dbReference type="ARBA" id="ARBA00023157"/>
    </source>
</evidence>
<evidence type="ECO:0000256" key="5">
    <source>
        <dbReference type="ARBA" id="ARBA00022989"/>
    </source>
</evidence>
<dbReference type="InterPro" id="IPR028927">
    <property type="entry name" value="Man-6-P_rcpt"/>
</dbReference>
<dbReference type="PANTHER" id="PTHR15071">
    <property type="entry name" value="MANNOSE-6-PHOSPHATE RECEPTOR FAMILY MEMBER"/>
    <property type="match status" value="1"/>
</dbReference>
<protein>
    <submittedName>
        <fullName evidence="12">Vacuolar sorting receptor (Mrl1), putative</fullName>
    </submittedName>
</protein>
<dbReference type="GO" id="GO:0005770">
    <property type="term" value="C:late endosome"/>
    <property type="evidence" value="ECO:0007669"/>
    <property type="project" value="TreeGrafter"/>
</dbReference>
<feature type="compositionally biased region" description="Basic and acidic residues" evidence="9">
    <location>
        <begin position="214"/>
        <end position="224"/>
    </location>
</feature>
<gene>
    <name evidence="12" type="ORF">MAC_08529</name>
</gene>
<comment type="subcellular location">
    <subcellularLocation>
        <location evidence="1">Endomembrane system</location>
    </subcellularLocation>
</comment>
<feature type="domain" description="MRH" evidence="11">
    <location>
        <begin position="66"/>
        <end position="271"/>
    </location>
</feature>
<keyword evidence="13" id="KW-1185">Reference proteome</keyword>
<dbReference type="OMA" id="RTKSTIM"/>
<feature type="transmembrane region" description="Helical" evidence="10">
    <location>
        <begin position="285"/>
        <end position="304"/>
    </location>
</feature>
<evidence type="ECO:0000256" key="10">
    <source>
        <dbReference type="SAM" id="Phobius"/>
    </source>
</evidence>
<feature type="region of interest" description="Disordered" evidence="9">
    <location>
        <begin position="1"/>
        <end position="22"/>
    </location>
</feature>
<evidence type="ECO:0000256" key="6">
    <source>
        <dbReference type="ARBA" id="ARBA00023136"/>
    </source>
</evidence>
<keyword evidence="7" id="KW-1015">Disulfide bond</keyword>
<evidence type="ECO:0000313" key="13">
    <source>
        <dbReference type="Proteomes" id="UP000002499"/>
    </source>
</evidence>
<keyword evidence="5 10" id="KW-1133">Transmembrane helix</keyword>
<dbReference type="GO" id="GO:0010008">
    <property type="term" value="C:endosome membrane"/>
    <property type="evidence" value="ECO:0007669"/>
    <property type="project" value="UniProtKB-SubCell"/>
</dbReference>
<feature type="transmembrane region" description="Helical" evidence="10">
    <location>
        <begin position="324"/>
        <end position="345"/>
    </location>
</feature>
<feature type="compositionally biased region" description="Low complexity" evidence="9">
    <location>
        <begin position="182"/>
        <end position="196"/>
    </location>
</feature>
<evidence type="ECO:0000256" key="2">
    <source>
        <dbReference type="ARBA" id="ARBA00022448"/>
    </source>
</evidence>
<dbReference type="STRING" id="655827.E9EF81"/>
<dbReference type="AlphaFoldDB" id="E9EF81"/>
<keyword evidence="4" id="KW-0732">Signal</keyword>